<dbReference type="PANTHER" id="PTHR43095:SF5">
    <property type="entry name" value="XYLULOSE KINASE"/>
    <property type="match status" value="1"/>
</dbReference>
<dbReference type="GO" id="GO:0016773">
    <property type="term" value="F:phosphotransferase activity, alcohol group as acceptor"/>
    <property type="evidence" value="ECO:0007669"/>
    <property type="project" value="InterPro"/>
</dbReference>
<name>A0AA35RJK2_GEOBA</name>
<dbReference type="SUPFAM" id="SSF53067">
    <property type="entry name" value="Actin-like ATPase domain"/>
    <property type="match status" value="1"/>
</dbReference>
<reference evidence="4" key="1">
    <citation type="submission" date="2023-03" db="EMBL/GenBank/DDBJ databases">
        <authorList>
            <person name="Steffen K."/>
            <person name="Cardenas P."/>
        </authorList>
    </citation>
    <scope>NUCLEOTIDE SEQUENCE</scope>
</reference>
<dbReference type="PROSITE" id="PS00445">
    <property type="entry name" value="FGGY_KINASES_2"/>
    <property type="match status" value="1"/>
</dbReference>
<dbReference type="EMBL" id="CASHTH010001174">
    <property type="protein sequence ID" value="CAI8012247.1"/>
    <property type="molecule type" value="Genomic_DNA"/>
</dbReference>
<keyword evidence="1" id="KW-0808">Transferase</keyword>
<sequence>MQVSIGTSGAVVLPSNEPHVAEDMNLHTFCHCAPNLWYLMGVIISAGSALRWLRDTIAPEASYDSLTAEAEQVTPGSDGLLFLPYLSGERTPHNDSNARGVFAGLSLAHGRGHLTRAVVEGVCFAMRDSLELMRQQGVSPSEVRAIGGGARSRMWLQTLANVFGLPLATVQPAGGAALGAALLAAVGCGMFSSIQDAVQSCIKTGDVVEPEASLTAVYDELYDAYRQLYPALKSSFATLADINARQRQ</sequence>
<dbReference type="GO" id="GO:0005975">
    <property type="term" value="P:carbohydrate metabolic process"/>
    <property type="evidence" value="ECO:0007669"/>
    <property type="project" value="InterPro"/>
</dbReference>
<dbReference type="GO" id="GO:0016301">
    <property type="term" value="F:kinase activity"/>
    <property type="evidence" value="ECO:0007669"/>
    <property type="project" value="UniProtKB-KW"/>
</dbReference>
<dbReference type="InterPro" id="IPR018483">
    <property type="entry name" value="Carb_kinase_FGGY_CS"/>
</dbReference>
<dbReference type="AlphaFoldDB" id="A0AA35RJK2"/>
<comment type="caution">
    <text evidence="4">The sequence shown here is derived from an EMBL/GenBank/DDBJ whole genome shotgun (WGS) entry which is preliminary data.</text>
</comment>
<keyword evidence="5" id="KW-1185">Reference proteome</keyword>
<dbReference type="PANTHER" id="PTHR43095">
    <property type="entry name" value="SUGAR KINASE"/>
    <property type="match status" value="1"/>
</dbReference>
<feature type="domain" description="Carbohydrate kinase FGGY C-terminal" evidence="3">
    <location>
        <begin position="3"/>
        <end position="187"/>
    </location>
</feature>
<organism evidence="4 5">
    <name type="scientific">Geodia barretti</name>
    <name type="common">Barrett's horny sponge</name>
    <dbReference type="NCBI Taxonomy" id="519541"/>
    <lineage>
        <taxon>Eukaryota</taxon>
        <taxon>Metazoa</taxon>
        <taxon>Porifera</taxon>
        <taxon>Demospongiae</taxon>
        <taxon>Heteroscleromorpha</taxon>
        <taxon>Tetractinellida</taxon>
        <taxon>Astrophorina</taxon>
        <taxon>Geodiidae</taxon>
        <taxon>Geodia</taxon>
    </lineage>
</organism>
<dbReference type="InterPro" id="IPR043129">
    <property type="entry name" value="ATPase_NBD"/>
</dbReference>
<evidence type="ECO:0000313" key="5">
    <source>
        <dbReference type="Proteomes" id="UP001174909"/>
    </source>
</evidence>
<keyword evidence="2 4" id="KW-0418">Kinase</keyword>
<evidence type="ECO:0000313" key="4">
    <source>
        <dbReference type="EMBL" id="CAI8012247.1"/>
    </source>
</evidence>
<dbReference type="Pfam" id="PF02782">
    <property type="entry name" value="FGGY_C"/>
    <property type="match status" value="1"/>
</dbReference>
<accession>A0AA35RJK2</accession>
<proteinExistence type="predicted"/>
<dbReference type="InterPro" id="IPR050406">
    <property type="entry name" value="FGGY_Carb_Kinase"/>
</dbReference>
<protein>
    <submittedName>
        <fullName evidence="4">Xylulose kinase</fullName>
    </submittedName>
</protein>
<evidence type="ECO:0000256" key="2">
    <source>
        <dbReference type="ARBA" id="ARBA00022777"/>
    </source>
</evidence>
<evidence type="ECO:0000259" key="3">
    <source>
        <dbReference type="Pfam" id="PF02782"/>
    </source>
</evidence>
<gene>
    <name evidence="4" type="ORF">GBAR_LOCUS7862</name>
</gene>
<dbReference type="Proteomes" id="UP001174909">
    <property type="component" value="Unassembled WGS sequence"/>
</dbReference>
<dbReference type="Gene3D" id="3.30.420.40">
    <property type="match status" value="1"/>
</dbReference>
<evidence type="ECO:0000256" key="1">
    <source>
        <dbReference type="ARBA" id="ARBA00022679"/>
    </source>
</evidence>
<dbReference type="InterPro" id="IPR018485">
    <property type="entry name" value="FGGY_C"/>
</dbReference>